<feature type="compositionally biased region" description="Polar residues" evidence="1">
    <location>
        <begin position="2732"/>
        <end position="2764"/>
    </location>
</feature>
<feature type="compositionally biased region" description="Low complexity" evidence="1">
    <location>
        <begin position="1775"/>
        <end position="1788"/>
    </location>
</feature>
<gene>
    <name evidence="2" type="ORF">B0T23DRAFT_397657</name>
</gene>
<organism evidence="2 3">
    <name type="scientific">Neurospora hispaniola</name>
    <dbReference type="NCBI Taxonomy" id="588809"/>
    <lineage>
        <taxon>Eukaryota</taxon>
        <taxon>Fungi</taxon>
        <taxon>Dikarya</taxon>
        <taxon>Ascomycota</taxon>
        <taxon>Pezizomycotina</taxon>
        <taxon>Sordariomycetes</taxon>
        <taxon>Sordariomycetidae</taxon>
        <taxon>Sordariales</taxon>
        <taxon>Sordariaceae</taxon>
        <taxon>Neurospora</taxon>
    </lineage>
</organism>
<feature type="compositionally biased region" description="Polar residues" evidence="1">
    <location>
        <begin position="1179"/>
        <end position="1208"/>
    </location>
</feature>
<feature type="compositionally biased region" description="Polar residues" evidence="1">
    <location>
        <begin position="1999"/>
        <end position="2014"/>
    </location>
</feature>
<feature type="compositionally biased region" description="Polar residues" evidence="1">
    <location>
        <begin position="1753"/>
        <end position="1774"/>
    </location>
</feature>
<dbReference type="EMBL" id="JAULSX010000006">
    <property type="protein sequence ID" value="KAK3489094.1"/>
    <property type="molecule type" value="Genomic_DNA"/>
</dbReference>
<feature type="compositionally biased region" description="Low complexity" evidence="1">
    <location>
        <begin position="1287"/>
        <end position="1323"/>
    </location>
</feature>
<feature type="compositionally biased region" description="Polar residues" evidence="1">
    <location>
        <begin position="2234"/>
        <end position="2244"/>
    </location>
</feature>
<feature type="compositionally biased region" description="Low complexity" evidence="1">
    <location>
        <begin position="1951"/>
        <end position="1981"/>
    </location>
</feature>
<feature type="compositionally biased region" description="Polar residues" evidence="1">
    <location>
        <begin position="1439"/>
        <end position="1455"/>
    </location>
</feature>
<feature type="region of interest" description="Disordered" evidence="1">
    <location>
        <begin position="748"/>
        <end position="820"/>
    </location>
</feature>
<feature type="compositionally biased region" description="Basic and acidic residues" evidence="1">
    <location>
        <begin position="3136"/>
        <end position="3158"/>
    </location>
</feature>
<name>A0AAJ0I3W4_9PEZI</name>
<feature type="compositionally biased region" description="Polar residues" evidence="1">
    <location>
        <begin position="331"/>
        <end position="341"/>
    </location>
</feature>
<feature type="region of interest" description="Disordered" evidence="1">
    <location>
        <begin position="1934"/>
        <end position="2172"/>
    </location>
</feature>
<feature type="compositionally biased region" description="Polar residues" evidence="1">
    <location>
        <begin position="3098"/>
        <end position="3112"/>
    </location>
</feature>
<feature type="compositionally biased region" description="Polar residues" evidence="1">
    <location>
        <begin position="2260"/>
        <end position="2291"/>
    </location>
</feature>
<evidence type="ECO:0000256" key="1">
    <source>
        <dbReference type="SAM" id="MobiDB-lite"/>
    </source>
</evidence>
<feature type="compositionally biased region" description="Low complexity" evidence="1">
    <location>
        <begin position="2454"/>
        <end position="2490"/>
    </location>
</feature>
<feature type="compositionally biased region" description="Gly residues" evidence="1">
    <location>
        <begin position="3209"/>
        <end position="3221"/>
    </location>
</feature>
<feature type="region of interest" description="Disordered" evidence="1">
    <location>
        <begin position="2577"/>
        <end position="3221"/>
    </location>
</feature>
<feature type="compositionally biased region" description="Acidic residues" evidence="1">
    <location>
        <begin position="53"/>
        <end position="67"/>
    </location>
</feature>
<feature type="compositionally biased region" description="Basic and acidic residues" evidence="1">
    <location>
        <begin position="2868"/>
        <end position="2879"/>
    </location>
</feature>
<feature type="compositionally biased region" description="Polar residues" evidence="1">
    <location>
        <begin position="799"/>
        <end position="810"/>
    </location>
</feature>
<feature type="compositionally biased region" description="Low complexity" evidence="1">
    <location>
        <begin position="1989"/>
        <end position="1998"/>
    </location>
</feature>
<feature type="compositionally biased region" description="Polar residues" evidence="1">
    <location>
        <begin position="466"/>
        <end position="479"/>
    </location>
</feature>
<evidence type="ECO:0000313" key="3">
    <source>
        <dbReference type="Proteomes" id="UP001285908"/>
    </source>
</evidence>
<reference evidence="2 3" key="1">
    <citation type="journal article" date="2023" name="Mol. Phylogenet. Evol.">
        <title>Genome-scale phylogeny and comparative genomics of the fungal order Sordariales.</title>
        <authorList>
            <person name="Hensen N."/>
            <person name="Bonometti L."/>
            <person name="Westerberg I."/>
            <person name="Brannstrom I.O."/>
            <person name="Guillou S."/>
            <person name="Cros-Aarteil S."/>
            <person name="Calhoun S."/>
            <person name="Haridas S."/>
            <person name="Kuo A."/>
            <person name="Mondo S."/>
            <person name="Pangilinan J."/>
            <person name="Riley R."/>
            <person name="LaButti K."/>
            <person name="Andreopoulos B."/>
            <person name="Lipzen A."/>
            <person name="Chen C."/>
            <person name="Yan M."/>
            <person name="Daum C."/>
            <person name="Ng V."/>
            <person name="Clum A."/>
            <person name="Steindorff A."/>
            <person name="Ohm R.A."/>
            <person name="Martin F."/>
            <person name="Silar P."/>
            <person name="Natvig D.O."/>
            <person name="Lalanne C."/>
            <person name="Gautier V."/>
            <person name="Ament-Velasquez S.L."/>
            <person name="Kruys A."/>
            <person name="Hutchinson M.I."/>
            <person name="Powell A.J."/>
            <person name="Barry K."/>
            <person name="Miller A.N."/>
            <person name="Grigoriev I.V."/>
            <person name="Debuchy R."/>
            <person name="Gladieux P."/>
            <person name="Hiltunen Thoren M."/>
            <person name="Johannesson H."/>
        </authorList>
    </citation>
    <scope>NUCLEOTIDE SEQUENCE [LARGE SCALE GENOMIC DNA]</scope>
    <source>
        <strain evidence="2 3">FGSC 10403</strain>
    </source>
</reference>
<feature type="compositionally biased region" description="Basic and acidic residues" evidence="1">
    <location>
        <begin position="2814"/>
        <end position="2826"/>
    </location>
</feature>
<feature type="compositionally biased region" description="Low complexity" evidence="1">
    <location>
        <begin position="2668"/>
        <end position="2679"/>
    </location>
</feature>
<feature type="compositionally biased region" description="Polar residues" evidence="1">
    <location>
        <begin position="1470"/>
        <end position="1479"/>
    </location>
</feature>
<feature type="compositionally biased region" description="Polar residues" evidence="1">
    <location>
        <begin position="2064"/>
        <end position="2084"/>
    </location>
</feature>
<feature type="region of interest" description="Disordered" evidence="1">
    <location>
        <begin position="675"/>
        <end position="694"/>
    </location>
</feature>
<feature type="compositionally biased region" description="Low complexity" evidence="1">
    <location>
        <begin position="3033"/>
        <end position="3055"/>
    </location>
</feature>
<feature type="compositionally biased region" description="Polar residues" evidence="1">
    <location>
        <begin position="3118"/>
        <end position="3127"/>
    </location>
</feature>
<feature type="compositionally biased region" description="Polar residues" evidence="1">
    <location>
        <begin position="2358"/>
        <end position="2372"/>
    </location>
</feature>
<feature type="region of interest" description="Disordered" evidence="1">
    <location>
        <begin position="1163"/>
        <end position="1242"/>
    </location>
</feature>
<feature type="region of interest" description="Disordered" evidence="1">
    <location>
        <begin position="1"/>
        <end position="142"/>
    </location>
</feature>
<feature type="region of interest" description="Disordered" evidence="1">
    <location>
        <begin position="154"/>
        <end position="341"/>
    </location>
</feature>
<protein>
    <submittedName>
        <fullName evidence="2">Uncharacterized protein</fullName>
    </submittedName>
</protein>
<feature type="compositionally biased region" description="Polar residues" evidence="1">
    <location>
        <begin position="107"/>
        <end position="116"/>
    </location>
</feature>
<feature type="compositionally biased region" description="Polar residues" evidence="1">
    <location>
        <begin position="182"/>
        <end position="195"/>
    </location>
</feature>
<feature type="compositionally biased region" description="Low complexity" evidence="1">
    <location>
        <begin position="2715"/>
        <end position="2731"/>
    </location>
</feature>
<feature type="compositionally biased region" description="Polar residues" evidence="1">
    <location>
        <begin position="553"/>
        <end position="566"/>
    </location>
</feature>
<feature type="region of interest" description="Disordered" evidence="1">
    <location>
        <begin position="364"/>
        <end position="610"/>
    </location>
</feature>
<feature type="compositionally biased region" description="Polar residues" evidence="1">
    <location>
        <begin position="2027"/>
        <end position="2036"/>
    </location>
</feature>
<feature type="compositionally biased region" description="Polar residues" evidence="1">
    <location>
        <begin position="523"/>
        <end position="532"/>
    </location>
</feature>
<feature type="compositionally biased region" description="Polar residues" evidence="1">
    <location>
        <begin position="1592"/>
        <end position="1616"/>
    </location>
</feature>
<feature type="compositionally biased region" description="Polar residues" evidence="1">
    <location>
        <begin position="573"/>
        <end position="587"/>
    </location>
</feature>
<feature type="compositionally biased region" description="Pro residues" evidence="1">
    <location>
        <begin position="3083"/>
        <end position="3093"/>
    </location>
</feature>
<feature type="compositionally biased region" description="Polar residues" evidence="1">
    <location>
        <begin position="1709"/>
        <end position="1729"/>
    </location>
</feature>
<dbReference type="GeneID" id="87875928"/>
<feature type="compositionally biased region" description="Pro residues" evidence="1">
    <location>
        <begin position="3056"/>
        <end position="3069"/>
    </location>
</feature>
<comment type="caution">
    <text evidence="2">The sequence shown here is derived from an EMBL/GenBank/DDBJ whole genome shotgun (WGS) entry which is preliminary data.</text>
</comment>
<feature type="compositionally biased region" description="Polar residues" evidence="1">
    <location>
        <begin position="123"/>
        <end position="137"/>
    </location>
</feature>
<feature type="compositionally biased region" description="Low complexity" evidence="1">
    <location>
        <begin position="2296"/>
        <end position="2321"/>
    </location>
</feature>
<feature type="compositionally biased region" description="Polar residues" evidence="1">
    <location>
        <begin position="2158"/>
        <end position="2171"/>
    </location>
</feature>
<accession>A0AAJ0I3W4</accession>
<feature type="compositionally biased region" description="Low complexity" evidence="1">
    <location>
        <begin position="748"/>
        <end position="763"/>
    </location>
</feature>
<dbReference type="RefSeq" id="XP_062690801.1">
    <property type="nucleotide sequence ID" value="XM_062838306.1"/>
</dbReference>
<feature type="compositionally biased region" description="Basic and acidic residues" evidence="1">
    <location>
        <begin position="776"/>
        <end position="788"/>
    </location>
</feature>
<feature type="compositionally biased region" description="Pro residues" evidence="1">
    <location>
        <begin position="2680"/>
        <end position="2694"/>
    </location>
</feature>
<sequence length="3221" mass="344081">MPEQVASQPAVAKGPSDTTHRTPRAPDSNNKYQINVNRSKTRKWANFKPQNYDGDDWGSEEYDDDDSERPSAPQQPVKQYQPYTPALHLQTQQTPAPPPGRIAQMVAASSTPTTPNALERSGTFGQPQSDVPRTSSPVVGGKQVLPSMMRVATMPQNVGPPASTQFPPRKSSMGPRDIPNMTDPTRQPRSTTWAVPTQRAWSDARSASPNFSSPISSNKPLPLPRPTDVYRRMGDDNSAEVQSSRRGKQGEPDNVAPTTGLNPGLSRQERRGSAAGNEGGDNLWGRRPSLAPVMEQNSEYRAQGPLAGPASSDFGVKPAAFGEEEDKLRRFSTSPTLPNLTRLSGFGEDLFSARFSVLAPQLASIPDISNPSSPAKTLEPEGISGDERTEKGGNSENGIVTPANPSVAPISLPVAEPMSAAPAPSPLMGGAAVSDATPQLAQKAIRSGSPPNESVGLRYNHDDANQSHAVVNAPQQLPSTIEPPQEKNLSGMDKQPVRPRLPGGWVTETLSTPSETPPPARSDTFSSITSNFPQPPSASLVARSHADAERASTGDQSQQHDSSGTSEAVIESFHSTSDGEAVQTTPPSVKDTHASLAPTMEPSKHRDITPTAPLNFNRGLLGINSGEPLHVLPSPNMGGGSTLTTPGDSPVKESDLLRDEITKFLGDPEISGSFLDISRSSTTPNHPVTDATRESSYFGDVYDDYFAASEDNQSQTKPGATTQPSATEKPTLVAAGTSKGGVVAPLSVATSTSSGSGAAASVSRQDATKESVGAIELRRRFSWERPSEQDSSDAPEMDTTYQVEQKSRSSGPDGVSFTPTTPAAEKIRETMALTRSNTNELLSISTETASTPGISHAVTEVNMLPSRSMVDLASPMSAGSDEDFEFRRRALSMGQDKILAQPSEHHSAFGDNASSRSGSLEPKSPVNILSFRQIMDMPSSSDRLKHYNETRLQFAVIDTGLDEWLMAMRSKYPEHSNATSSFKDSLAIPVTSMDVQQSGEAVVLSPGYFQQGGRPGTNMPMPPSLPYGHSGFAHSSQQVGTKGKELLFAAGKAGKGLLSKGKSKLRGTSDKALHGVLGASVPGPLPERDAGVDFDQGVRPPQFQHLQQRLQKGNLQAAPGPVCLEGCLSPFPHQQFLTLTRNHLYFYVHLSLCWYLPKTHLSKTSSTPKTRALTDSKGQHTTTPYESELSNSIDTRSTGNQDGPSSSVAVAVDIESGNRVPGGTTSEKVIAGEDVDGKTGDSLNIEKSHFVITTFRRQVVGLTSHMEAHAQAAHNGQYYSQSAGTEPQQVYSHPHQPQYQQHQHQQQSHAPQLHFQSQSTSRPQPQPDGANAPNRHPSFIGLPPISRTSTFSSLLGPFQVEGSAGDNNSTYSDADTTPRDLIHYQQGQQGGQQTVVTTPQTVSKSISMATNQTGDGVPPHGQVMPQTPPPGQIIPNMYRPTQSPAQGQMQIQGQPLPNGFPSPPGAGSVLGQSPVQAQSGEPGPPGNAQGQPASALAGAPGAPLSVTNGGTPSAAPQFTPANGRPVMMPPPHLAGRFPQGNWNLQESHLSEPLQPTNRHRHSSSNASQQPFYGFDKETGVPASPRSQRAPDTEQQPHMQPVDQNSQGPQLNGQENPRNPIEQRSRGNLSQTNTDVDDLPAPGPIPAADGNKTRRNSGIFSSLRNRVGAGTPVTSDAVSDASVMTDETGKQQQRRAQMFSALGSGAATEAPQSKESIMAHGSTTPVNGGLQSPPPQHQQQQPKKSRMGLKAMFSRSSQQDGSRPSGSAQPARPTTQGQVQSQQHVQQPVAASGANPMYPLRPKTSGQVLPQQHQSLASISESEKARKPSGGIFGMFKNKDTKPGSGTGAGQPLTDPRQTLQGMGRGQMAMPPPGQGQFSQQQYRQQFPVGPDGKLVIFPGQLPPQHQQFMQQGHPGMYQPQQIQMQWQIPEQDRPHVNMQQSRPSLQGQNGGPQDQPQQQHQQQLDARQGQSNGQNAVSVGPVSPPVASPVPSDSQSAAHQSRPQQNTPPATNGQAPPAATNGGHARTFSQGSNLPNMYTLGMNGIQPDQLPARKPVGSRVVSAQIPSSLLPQQQRQRGASVSSTQPPPPESLPSTHLPSSLGTQRPVDSQHILASQGGTSLPDVPASNQRADQERSGTQDQQNQGPGRQQKPQHMPTGPQSLVQGTSNQNIPFVGHSLSHVVAMGPGFPVQQEQPQPHRAPPPSPGFPPRNVMTIASPPKEKEQSTISKLFRGTKQQTSPTTSQEKGKSSFMSALKRGGNTKQGDAQPRSPAQSPQANQGQFQPNQAQIRQEAQKPQGLQPPQNQFPGQPQQQPQQKSPPGLRERRTSPHLQYQNERQDPSKAPSPPAQVDLAMRLPAQQSSQQPTRPSATSAPGVPDKPRPAPQMFEQQTQQPLAHGEPHPAPGLVQGQRPPIPGQPLHPSQMAGQAQAQAFAEQQFFQAQAQVHAHAQMFQRFQQQQQHQQQQAQFAAQVSSPDQPSNQGQGQGQNPPTSAPPGQEPRYAQMPIPAGYFPVHQGMTQTSSPMGVPMSYFMNVPGQPPQGYFMPMPGQVIPPGMPGMPHMLPPGFVPGQPFVYAPHPGGPMPPRGPPGSMPMAGPPGSVPATTPPSTGGSPFFTPPTSHGGPQQMFHVPVHPSSPPPGSEHSEQHPPSISPTPPPFIGTSRQASDLSPQPQMQFQQPTQPSPSPPKCPLPNTPFSPVNPDAVNVPNPPLPPSEPQEQQPQQQPNPGLIPQRQVSQVSAMSMQPSNGSPSTNVISPISNDSGVTQIPEGGEQEQLSRSGSAALPRDSRTIVPEPVNVAQKLLDSGIDEDSNGDENSKKGENEDHHSWNGITTDSDSRAVSPEPLLYEHGPMTPPPSTVSFIRAQAQEVHVHRSPDRHVGDGNIYDATPRQSIKSPVLLPRRDSMEEENETDLRKTEDETFNANEKRDDGLGNIRDESPANGNSHFIVAPSNGDGNEVNKSAEPTPGHQAPYEARDVDHAKAVGVEDNEKEEPLIPGHVEHNEPQQQSQIADVTIVPADETAQSSEPTKDAVDQQQPQQHQPLQPQPQPQQGAALPSPSPPAPAPLPAPAPALQQQSIIIISPEPSPSQSPEPSKPQLHQPQPTENGAITTASGFLISSYPSNHTDPSNPKGILKPLTDRSIFEEAKRKQLLREQEEKIPVFSDDDDYMKQNNGTGAAGTGNKKTDDEDAVPMMSATSYPGQEWNPYDFGGMGGDGGEGWED</sequence>
<proteinExistence type="predicted"/>
<dbReference type="Proteomes" id="UP001285908">
    <property type="component" value="Unassembled WGS sequence"/>
</dbReference>
<feature type="region of interest" description="Disordered" evidence="1">
    <location>
        <begin position="1437"/>
        <end position="1882"/>
    </location>
</feature>
<feature type="compositionally biased region" description="Pro residues" evidence="1">
    <location>
        <begin position="2578"/>
        <end position="2599"/>
    </location>
</feature>
<keyword evidence="3" id="KW-1185">Reference proteome</keyword>
<feature type="compositionally biased region" description="Low complexity" evidence="1">
    <location>
        <begin position="206"/>
        <end position="218"/>
    </location>
</feature>
<feature type="compositionally biased region" description="Low complexity" evidence="1">
    <location>
        <begin position="413"/>
        <end position="432"/>
    </location>
</feature>
<feature type="compositionally biased region" description="Polar residues" evidence="1">
    <location>
        <begin position="2092"/>
        <end position="2119"/>
    </location>
</feature>
<feature type="compositionally biased region" description="Polar residues" evidence="1">
    <location>
        <begin position="72"/>
        <end position="82"/>
    </location>
</feature>
<feature type="compositionally biased region" description="Basic and acidic residues" evidence="1">
    <location>
        <begin position="2910"/>
        <end position="2937"/>
    </location>
</feature>
<feature type="compositionally biased region" description="Low complexity" evidence="1">
    <location>
        <begin position="2139"/>
        <end position="2153"/>
    </location>
</feature>
<feature type="compositionally biased region" description="Low complexity" evidence="1">
    <location>
        <begin position="3070"/>
        <end position="3082"/>
    </location>
</feature>
<feature type="region of interest" description="Disordered" evidence="1">
    <location>
        <begin position="1278"/>
        <end position="1376"/>
    </location>
</feature>
<feature type="region of interest" description="Disordered" evidence="1">
    <location>
        <begin position="2454"/>
        <end position="2515"/>
    </location>
</feature>
<feature type="compositionally biased region" description="Low complexity" evidence="1">
    <location>
        <begin position="2600"/>
        <end position="2619"/>
    </location>
</feature>
<feature type="region of interest" description="Disordered" evidence="1">
    <location>
        <begin position="903"/>
        <end position="922"/>
    </location>
</feature>
<feature type="compositionally biased region" description="Pro residues" evidence="1">
    <location>
        <begin position="2198"/>
        <end position="2208"/>
    </location>
</feature>
<feature type="region of interest" description="Disordered" evidence="1">
    <location>
        <begin position="2187"/>
        <end position="2431"/>
    </location>
</feature>
<evidence type="ECO:0000313" key="2">
    <source>
        <dbReference type="EMBL" id="KAK3489094.1"/>
    </source>
</evidence>
<feature type="compositionally biased region" description="Polar residues" evidence="1">
    <location>
        <begin position="27"/>
        <end position="38"/>
    </location>
</feature>
<feature type="compositionally biased region" description="Polar residues" evidence="1">
    <location>
        <begin position="1506"/>
        <end position="1520"/>
    </location>
</feature>
<feature type="compositionally biased region" description="Polar residues" evidence="1">
    <location>
        <begin position="1803"/>
        <end position="1819"/>
    </location>
</feature>
<feature type="compositionally biased region" description="Polar residues" evidence="1">
    <location>
        <begin position="1365"/>
        <end position="1375"/>
    </location>
</feature>
<feature type="compositionally biased region" description="Low complexity" evidence="1">
    <location>
        <begin position="1486"/>
        <end position="1505"/>
    </location>
</feature>